<dbReference type="PANTHER" id="PTHR43280">
    <property type="entry name" value="ARAC-FAMILY TRANSCRIPTIONAL REGULATOR"/>
    <property type="match status" value="1"/>
</dbReference>
<comment type="caution">
    <text evidence="5">The sequence shown here is derived from an EMBL/GenBank/DDBJ whole genome shotgun (WGS) entry which is preliminary data.</text>
</comment>
<organism evidence="5 6">
    <name type="scientific">Candidatus Blautia pullistercoris</name>
    <dbReference type="NCBI Taxonomy" id="2838499"/>
    <lineage>
        <taxon>Bacteria</taxon>
        <taxon>Bacillati</taxon>
        <taxon>Bacillota</taxon>
        <taxon>Clostridia</taxon>
        <taxon>Lachnospirales</taxon>
        <taxon>Lachnospiraceae</taxon>
        <taxon>Blautia</taxon>
    </lineage>
</organism>
<dbReference type="InterPro" id="IPR018062">
    <property type="entry name" value="HTH_AraC-typ_CS"/>
</dbReference>
<keyword evidence="1" id="KW-0805">Transcription regulation</keyword>
<evidence type="ECO:0000259" key="4">
    <source>
        <dbReference type="PROSITE" id="PS01124"/>
    </source>
</evidence>
<dbReference type="InterPro" id="IPR013096">
    <property type="entry name" value="Cupin_2"/>
</dbReference>
<dbReference type="Pfam" id="PF07883">
    <property type="entry name" value="Cupin_2"/>
    <property type="match status" value="1"/>
</dbReference>
<dbReference type="Pfam" id="PF12833">
    <property type="entry name" value="HTH_18"/>
    <property type="match status" value="1"/>
</dbReference>
<dbReference type="InterPro" id="IPR009057">
    <property type="entry name" value="Homeodomain-like_sf"/>
</dbReference>
<dbReference type="SUPFAM" id="SSF51182">
    <property type="entry name" value="RmlC-like cupins"/>
    <property type="match status" value="1"/>
</dbReference>
<dbReference type="SMART" id="SM00342">
    <property type="entry name" value="HTH_ARAC"/>
    <property type="match status" value="1"/>
</dbReference>
<evidence type="ECO:0000313" key="6">
    <source>
        <dbReference type="Proteomes" id="UP000824230"/>
    </source>
</evidence>
<evidence type="ECO:0000256" key="3">
    <source>
        <dbReference type="ARBA" id="ARBA00023163"/>
    </source>
</evidence>
<dbReference type="SUPFAM" id="SSF46689">
    <property type="entry name" value="Homeodomain-like"/>
    <property type="match status" value="2"/>
</dbReference>
<dbReference type="PRINTS" id="PR00032">
    <property type="entry name" value="HTHARAC"/>
</dbReference>
<feature type="domain" description="HTH araC/xylS-type" evidence="4">
    <location>
        <begin position="219"/>
        <end position="317"/>
    </location>
</feature>
<proteinExistence type="predicted"/>
<dbReference type="InterPro" id="IPR020449">
    <property type="entry name" value="Tscrpt_reg_AraC-type_HTH"/>
</dbReference>
<dbReference type="InterPro" id="IPR014710">
    <property type="entry name" value="RmlC-like_jellyroll"/>
</dbReference>
<dbReference type="Proteomes" id="UP000824230">
    <property type="component" value="Unassembled WGS sequence"/>
</dbReference>
<dbReference type="Gene3D" id="2.60.120.10">
    <property type="entry name" value="Jelly Rolls"/>
    <property type="match status" value="1"/>
</dbReference>
<dbReference type="InterPro" id="IPR011051">
    <property type="entry name" value="RmlC_Cupin_sf"/>
</dbReference>
<sequence length="347" mass="40814">MKKGAVMPRDHQMRENLSQGSESFPIQYYTDNFARWERGHVPLHWHREPEFFSVYQGEVEVQAGDRQFRLTRGESIFLNGNQFHSYTQIGEKQACLCPNIVFSGELMAPVTSRVYQKYLSVILYNPSLPCFILRPSVEWQARIIKKLYRIYGLLAKYGEKGFYEEISLDFEEKERDSPCFELDVAEELMGIFRELYVHRNTLPFQKECKKEQKTQIRLGQMLDYINEHYREKISLEEVAASAGISPSEAGRCFQKYYGKAPVEYVIEYRLNQARRLLESSDLSVKEIGFECGFYDPSYFSRIYRRHFGVTPGNYRRKAGTERQNAGLDLHQGIHYNKFSKKKKEENL</sequence>
<evidence type="ECO:0000313" key="5">
    <source>
        <dbReference type="EMBL" id="HIX36769.1"/>
    </source>
</evidence>
<dbReference type="GO" id="GO:0043565">
    <property type="term" value="F:sequence-specific DNA binding"/>
    <property type="evidence" value="ECO:0007669"/>
    <property type="project" value="InterPro"/>
</dbReference>
<dbReference type="AlphaFoldDB" id="A0A9D2ALK1"/>
<dbReference type="PROSITE" id="PS00041">
    <property type="entry name" value="HTH_ARAC_FAMILY_1"/>
    <property type="match status" value="1"/>
</dbReference>
<keyword evidence="2" id="KW-0238">DNA-binding</keyword>
<dbReference type="PROSITE" id="PS01124">
    <property type="entry name" value="HTH_ARAC_FAMILY_2"/>
    <property type="match status" value="1"/>
</dbReference>
<reference evidence="5" key="2">
    <citation type="submission" date="2021-04" db="EMBL/GenBank/DDBJ databases">
        <authorList>
            <person name="Gilroy R."/>
        </authorList>
    </citation>
    <scope>NUCLEOTIDE SEQUENCE</scope>
    <source>
        <strain evidence="5">ChiHjej12B11-1927</strain>
    </source>
</reference>
<protein>
    <submittedName>
        <fullName evidence="5">AraC family transcriptional regulator</fullName>
    </submittedName>
</protein>
<dbReference type="GO" id="GO:0003700">
    <property type="term" value="F:DNA-binding transcription factor activity"/>
    <property type="evidence" value="ECO:0007669"/>
    <property type="project" value="InterPro"/>
</dbReference>
<accession>A0A9D2ALK1</accession>
<reference evidence="5" key="1">
    <citation type="journal article" date="2021" name="PeerJ">
        <title>Extensive microbial diversity within the chicken gut microbiome revealed by metagenomics and culture.</title>
        <authorList>
            <person name="Gilroy R."/>
            <person name="Ravi A."/>
            <person name="Getino M."/>
            <person name="Pursley I."/>
            <person name="Horton D.L."/>
            <person name="Alikhan N.F."/>
            <person name="Baker D."/>
            <person name="Gharbi K."/>
            <person name="Hall N."/>
            <person name="Watson M."/>
            <person name="Adriaenssens E.M."/>
            <person name="Foster-Nyarko E."/>
            <person name="Jarju S."/>
            <person name="Secka A."/>
            <person name="Antonio M."/>
            <person name="Oren A."/>
            <person name="Chaudhuri R.R."/>
            <person name="La Ragione R."/>
            <person name="Hildebrand F."/>
            <person name="Pallen M.J."/>
        </authorList>
    </citation>
    <scope>NUCLEOTIDE SEQUENCE</scope>
    <source>
        <strain evidence="5">ChiHjej12B11-1927</strain>
    </source>
</reference>
<dbReference type="Gene3D" id="1.10.10.60">
    <property type="entry name" value="Homeodomain-like"/>
    <property type="match status" value="2"/>
</dbReference>
<evidence type="ECO:0000256" key="2">
    <source>
        <dbReference type="ARBA" id="ARBA00023125"/>
    </source>
</evidence>
<name>A0A9D2ALK1_9FIRM</name>
<dbReference type="EMBL" id="DXFG01000055">
    <property type="protein sequence ID" value="HIX36769.1"/>
    <property type="molecule type" value="Genomic_DNA"/>
</dbReference>
<dbReference type="InterPro" id="IPR018060">
    <property type="entry name" value="HTH_AraC"/>
</dbReference>
<evidence type="ECO:0000256" key="1">
    <source>
        <dbReference type="ARBA" id="ARBA00023015"/>
    </source>
</evidence>
<keyword evidence="3" id="KW-0804">Transcription</keyword>
<dbReference type="PANTHER" id="PTHR43280:SF2">
    <property type="entry name" value="HTH-TYPE TRANSCRIPTIONAL REGULATOR EXSA"/>
    <property type="match status" value="1"/>
</dbReference>
<gene>
    <name evidence="5" type="ORF">H9738_02715</name>
</gene>